<dbReference type="Proteomes" id="UP000274504">
    <property type="component" value="Unassembled WGS sequence"/>
</dbReference>
<dbReference type="STRING" id="6216.A0A0R3SCC1"/>
<dbReference type="AlphaFoldDB" id="A0A0R3SCC1"/>
<protein>
    <submittedName>
        <fullName evidence="3">RasGAP_C domain-containing protein</fullName>
    </submittedName>
</protein>
<evidence type="ECO:0000313" key="2">
    <source>
        <dbReference type="Proteomes" id="UP000274504"/>
    </source>
</evidence>
<organism evidence="3">
    <name type="scientific">Hymenolepis diminuta</name>
    <name type="common">Rat tapeworm</name>
    <dbReference type="NCBI Taxonomy" id="6216"/>
    <lineage>
        <taxon>Eukaryota</taxon>
        <taxon>Metazoa</taxon>
        <taxon>Spiralia</taxon>
        <taxon>Lophotrochozoa</taxon>
        <taxon>Platyhelminthes</taxon>
        <taxon>Cestoda</taxon>
        <taxon>Eucestoda</taxon>
        <taxon>Cyclophyllidea</taxon>
        <taxon>Hymenolepididae</taxon>
        <taxon>Hymenolepis</taxon>
    </lineage>
</organism>
<evidence type="ECO:0000313" key="3">
    <source>
        <dbReference type="WBParaSite" id="HDID_0000220701-mRNA-1"/>
    </source>
</evidence>
<gene>
    <name evidence="1" type="ORF">HDID_LOCUS2208</name>
</gene>
<sequence>MHKKGSVMVNTHGPTLGAASYAHTLFPPYQDAEGDADVLLVREYITVEAEILKDRLDRLYELKGQGDSSVPDSALAPGDVTMAVAETLKDHPDPISEIRRLQAERQAEDRRHKKLMERFGELSSEFREACALLFGFGLYVRQSGVYKVVPLHAPFDAENYVKSSKATEFIKFRRTGETITVMETTLRDEVVADFMNCRLPIPLALARLLLTVNGVRDLGACEESTMLM</sequence>
<reference evidence="1 2" key="2">
    <citation type="submission" date="2018-11" db="EMBL/GenBank/DDBJ databases">
        <authorList>
            <consortium name="Pathogen Informatics"/>
        </authorList>
    </citation>
    <scope>NUCLEOTIDE SEQUENCE [LARGE SCALE GENOMIC DNA]</scope>
</reference>
<evidence type="ECO:0000313" key="1">
    <source>
        <dbReference type="EMBL" id="VDL19669.1"/>
    </source>
</evidence>
<dbReference type="OrthoDB" id="331602at2759"/>
<name>A0A0R3SCC1_HYMDI</name>
<reference evidence="3" key="1">
    <citation type="submission" date="2017-02" db="UniProtKB">
        <authorList>
            <consortium name="WormBaseParasite"/>
        </authorList>
    </citation>
    <scope>IDENTIFICATION</scope>
</reference>
<accession>A0A0R3SCC1</accession>
<dbReference type="WBParaSite" id="HDID_0000220701-mRNA-1">
    <property type="protein sequence ID" value="HDID_0000220701-mRNA-1"/>
    <property type="gene ID" value="HDID_0000220701"/>
</dbReference>
<proteinExistence type="predicted"/>
<dbReference type="EMBL" id="UYSG01000511">
    <property type="protein sequence ID" value="VDL19669.1"/>
    <property type="molecule type" value="Genomic_DNA"/>
</dbReference>